<evidence type="ECO:0008006" key="4">
    <source>
        <dbReference type="Google" id="ProtNLM"/>
    </source>
</evidence>
<organism evidence="2 3">
    <name type="scientific">Limnobacter profundi</name>
    <dbReference type="NCBI Taxonomy" id="2732163"/>
    <lineage>
        <taxon>Bacteria</taxon>
        <taxon>Pseudomonadati</taxon>
        <taxon>Pseudomonadota</taxon>
        <taxon>Betaproteobacteria</taxon>
        <taxon>Burkholderiales</taxon>
        <taxon>Burkholderiaceae</taxon>
        <taxon>Limnobacter</taxon>
    </lineage>
</organism>
<dbReference type="RefSeq" id="WP_105028803.1">
    <property type="nucleotide sequence ID" value="NZ_CP053084.1"/>
</dbReference>
<feature type="compositionally biased region" description="Low complexity" evidence="1">
    <location>
        <begin position="26"/>
        <end position="67"/>
    </location>
</feature>
<dbReference type="Proteomes" id="UP000501130">
    <property type="component" value="Chromosome"/>
</dbReference>
<name>A0ABX6N6Q1_9BURK</name>
<evidence type="ECO:0000313" key="3">
    <source>
        <dbReference type="Proteomes" id="UP000501130"/>
    </source>
</evidence>
<protein>
    <recommendedName>
        <fullName evidence="4">Lipoprotein</fullName>
    </recommendedName>
</protein>
<proteinExistence type="predicted"/>
<evidence type="ECO:0000256" key="1">
    <source>
        <dbReference type="SAM" id="MobiDB-lite"/>
    </source>
</evidence>
<feature type="region of interest" description="Disordered" evidence="1">
    <location>
        <begin position="21"/>
        <end position="73"/>
    </location>
</feature>
<keyword evidence="3" id="KW-1185">Reference proteome</keyword>
<evidence type="ECO:0000313" key="2">
    <source>
        <dbReference type="EMBL" id="QJR29297.1"/>
    </source>
</evidence>
<dbReference type="EMBL" id="CP053084">
    <property type="protein sequence ID" value="QJR29297.1"/>
    <property type="molecule type" value="Genomic_DNA"/>
</dbReference>
<reference evidence="2 3" key="1">
    <citation type="submission" date="2020-05" db="EMBL/GenBank/DDBJ databases">
        <title>Compete genome of Limnobacter sp. SAORIC-580.</title>
        <authorList>
            <person name="Song J."/>
            <person name="Cho J.-C."/>
        </authorList>
    </citation>
    <scope>NUCLEOTIDE SEQUENCE [LARGE SCALE GENOMIC DNA]</scope>
    <source>
        <strain evidence="2 3">SAORIC-580</strain>
    </source>
</reference>
<gene>
    <name evidence="2" type="ORF">HKT17_06020</name>
</gene>
<dbReference type="PROSITE" id="PS51257">
    <property type="entry name" value="PROKAR_LIPOPROTEIN"/>
    <property type="match status" value="1"/>
</dbReference>
<accession>A0ABX6N6Q1</accession>
<sequence length="73" mass="7210">MKNSILIASLFAVALAACGKKEEAAPVEPAAPAVTEQAPAAEPMAAEPAATEPAATEPAATEPAAAPAEEEKK</sequence>